<evidence type="ECO:0000256" key="4">
    <source>
        <dbReference type="ARBA" id="ARBA00022723"/>
    </source>
</evidence>
<dbReference type="InterPro" id="IPR002403">
    <property type="entry name" value="Cyt_P450_E_grp-IV"/>
</dbReference>
<dbReference type="InterPro" id="IPR017972">
    <property type="entry name" value="Cyt_P450_CS"/>
</dbReference>
<dbReference type="InterPro" id="IPR036396">
    <property type="entry name" value="Cyt_P450_sf"/>
</dbReference>
<dbReference type="PANTHER" id="PTHR46206:SF7">
    <property type="entry name" value="P450, PUTATIVE (EUROFUNG)-RELATED"/>
    <property type="match status" value="1"/>
</dbReference>
<dbReference type="GO" id="GO:0020037">
    <property type="term" value="F:heme binding"/>
    <property type="evidence" value="ECO:0007669"/>
    <property type="project" value="InterPro"/>
</dbReference>
<comment type="cofactor">
    <cofactor evidence="1 7">
        <name>heme</name>
        <dbReference type="ChEBI" id="CHEBI:30413"/>
    </cofactor>
</comment>
<gene>
    <name evidence="9" type="ORF">ST47_g10168</name>
</gene>
<evidence type="ECO:0000256" key="2">
    <source>
        <dbReference type="ARBA" id="ARBA00004685"/>
    </source>
</evidence>
<keyword evidence="6 7" id="KW-0408">Iron</keyword>
<dbReference type="CDD" id="cd11041">
    <property type="entry name" value="CYP503A1-like"/>
    <property type="match status" value="1"/>
</dbReference>
<evidence type="ECO:0000256" key="6">
    <source>
        <dbReference type="ARBA" id="ARBA00023004"/>
    </source>
</evidence>
<dbReference type="GO" id="GO:0005506">
    <property type="term" value="F:iron ion binding"/>
    <property type="evidence" value="ECO:0007669"/>
    <property type="project" value="InterPro"/>
</dbReference>
<dbReference type="GO" id="GO:0016705">
    <property type="term" value="F:oxidoreductase activity, acting on paired donors, with incorporation or reduction of molecular oxygen"/>
    <property type="evidence" value="ECO:0007669"/>
    <property type="project" value="InterPro"/>
</dbReference>
<evidence type="ECO:0000256" key="8">
    <source>
        <dbReference type="RuleBase" id="RU000461"/>
    </source>
</evidence>
<evidence type="ECO:0000256" key="5">
    <source>
        <dbReference type="ARBA" id="ARBA00023002"/>
    </source>
</evidence>
<protein>
    <submittedName>
        <fullName evidence="9">Heme binding</fullName>
    </submittedName>
</protein>
<dbReference type="Pfam" id="PF00067">
    <property type="entry name" value="p450"/>
    <property type="match status" value="1"/>
</dbReference>
<dbReference type="EMBL" id="JYNV01000322">
    <property type="protein sequence ID" value="KZM18762.1"/>
    <property type="molecule type" value="Genomic_DNA"/>
</dbReference>
<dbReference type="SUPFAM" id="SSF48264">
    <property type="entry name" value="Cytochrome P450"/>
    <property type="match status" value="1"/>
</dbReference>
<evidence type="ECO:0000256" key="7">
    <source>
        <dbReference type="PIRSR" id="PIRSR602403-1"/>
    </source>
</evidence>
<keyword evidence="10" id="KW-1185">Reference proteome</keyword>
<proteinExistence type="inferred from homology"/>
<keyword evidence="8" id="KW-0503">Monooxygenase</keyword>
<reference evidence="9 10" key="1">
    <citation type="journal article" date="2016" name="Sci. Rep.">
        <title>Draft genome sequencing and secretome analysis of fungal phytopathogen Ascochyta rabiei provides insight into the necrotrophic effector repertoire.</title>
        <authorList>
            <person name="Verma S."/>
            <person name="Gazara R.K."/>
            <person name="Nizam S."/>
            <person name="Parween S."/>
            <person name="Chattopadhyay D."/>
            <person name="Verma P.K."/>
        </authorList>
    </citation>
    <scope>NUCLEOTIDE SEQUENCE [LARGE SCALE GENOMIC DNA]</scope>
    <source>
        <strain evidence="9 10">ArDII</strain>
    </source>
</reference>
<comment type="caution">
    <text evidence="9">The sequence shown here is derived from an EMBL/GenBank/DDBJ whole genome shotgun (WGS) entry which is preliminary data.</text>
</comment>
<dbReference type="AlphaFoldDB" id="A0A162W355"/>
<comment type="similarity">
    <text evidence="3 8">Belongs to the cytochrome P450 family.</text>
</comment>
<evidence type="ECO:0000256" key="3">
    <source>
        <dbReference type="ARBA" id="ARBA00010617"/>
    </source>
</evidence>
<dbReference type="OrthoDB" id="1844152at2759"/>
<keyword evidence="5 8" id="KW-0560">Oxidoreductase</keyword>
<evidence type="ECO:0000313" key="10">
    <source>
        <dbReference type="Proteomes" id="UP000076837"/>
    </source>
</evidence>
<dbReference type="PROSITE" id="PS00086">
    <property type="entry name" value="CYTOCHROME_P450"/>
    <property type="match status" value="1"/>
</dbReference>
<evidence type="ECO:0000313" key="9">
    <source>
        <dbReference type="EMBL" id="KZM18762.1"/>
    </source>
</evidence>
<sequence>MEIQYTGLSHTLQTAAIAALIFAVCTLLPKLNYRSHLAKLPVFGGSASGEKQRQAYLSSAKKMYLDGYEKFKDSVYRVASSDGEDNVVVPVSLLPELRRLPDDVLSFPRAVDKSMETKYTKVDPDFQLVIHSVRSDLTPALGRMNHIIREEVDTCVQKYLPECKDWAEVTIYKTLVDVVAQVSGRVFVGSELCEDPEYLDCAVNYTMDLIDSVTAIKKLRPWLRAFMAPRTAEVRRLRQREKRATEFLYPLIQKRQEAAKNDPNWEKPDDMTQWILDRSAGDNIPVEQYAKGQLGLIFAAIHTTSLTATNILYTLASTPEYIDALREEIRSVVAEHDGNITAKALQQMEKLDSYMKEVNRVYTPGMTSFSRRVLKGITLSNGQYIPPGVMVEVPSQAIYNDSKFYPDSDRFDGFRHYKLRRGGGATDHARNQFVTTNEQNLAFGYGRHACPGRFFAANEIKMIVAKMVLDYDIKMPEGRTERYAQIEMGRNSMPDPTKVLLFKKVAS</sequence>
<dbReference type="InterPro" id="IPR001128">
    <property type="entry name" value="Cyt_P450"/>
</dbReference>
<feature type="binding site" description="axial binding residue" evidence="7">
    <location>
        <position position="450"/>
    </location>
    <ligand>
        <name>heme</name>
        <dbReference type="ChEBI" id="CHEBI:30413"/>
    </ligand>
    <ligandPart>
        <name>Fe</name>
        <dbReference type="ChEBI" id="CHEBI:18248"/>
    </ligandPart>
</feature>
<keyword evidence="7 8" id="KW-0349">Heme</keyword>
<dbReference type="PANTHER" id="PTHR46206">
    <property type="entry name" value="CYTOCHROME P450"/>
    <property type="match status" value="1"/>
</dbReference>
<keyword evidence="4 7" id="KW-0479">Metal-binding</keyword>
<dbReference type="Gene3D" id="1.10.630.10">
    <property type="entry name" value="Cytochrome P450"/>
    <property type="match status" value="1"/>
</dbReference>
<accession>A0A162W355</accession>
<organism evidence="9 10">
    <name type="scientific">Didymella rabiei</name>
    <name type="common">Chickpea ascochyta blight fungus</name>
    <name type="synonym">Mycosphaerella rabiei</name>
    <dbReference type="NCBI Taxonomy" id="5454"/>
    <lineage>
        <taxon>Eukaryota</taxon>
        <taxon>Fungi</taxon>
        <taxon>Dikarya</taxon>
        <taxon>Ascomycota</taxon>
        <taxon>Pezizomycotina</taxon>
        <taxon>Dothideomycetes</taxon>
        <taxon>Pleosporomycetidae</taxon>
        <taxon>Pleosporales</taxon>
        <taxon>Pleosporineae</taxon>
        <taxon>Didymellaceae</taxon>
        <taxon>Ascochyta</taxon>
    </lineage>
</organism>
<dbReference type="PRINTS" id="PR00465">
    <property type="entry name" value="EP450IV"/>
</dbReference>
<dbReference type="Proteomes" id="UP000076837">
    <property type="component" value="Unassembled WGS sequence"/>
</dbReference>
<dbReference type="STRING" id="5454.A0A162W355"/>
<name>A0A162W355_DIDRA</name>
<dbReference type="GO" id="GO:0004497">
    <property type="term" value="F:monooxygenase activity"/>
    <property type="evidence" value="ECO:0007669"/>
    <property type="project" value="UniProtKB-KW"/>
</dbReference>
<evidence type="ECO:0000256" key="1">
    <source>
        <dbReference type="ARBA" id="ARBA00001971"/>
    </source>
</evidence>
<comment type="pathway">
    <text evidence="2">Mycotoxin biosynthesis.</text>
</comment>